<name>A0ABQ9Z107_9CRUS</name>
<dbReference type="EMBL" id="JAOYFB010000002">
    <property type="protein sequence ID" value="KAK4006483.1"/>
    <property type="molecule type" value="Genomic_DNA"/>
</dbReference>
<gene>
    <name evidence="1" type="ORF">OUZ56_011637</name>
</gene>
<accession>A0ABQ9Z107</accession>
<reference evidence="1 2" key="1">
    <citation type="journal article" date="2023" name="Nucleic Acids Res.">
        <title>The hologenome of Daphnia magna reveals possible DNA methylation and microbiome-mediated evolution of the host genome.</title>
        <authorList>
            <person name="Chaturvedi A."/>
            <person name="Li X."/>
            <person name="Dhandapani V."/>
            <person name="Marshall H."/>
            <person name="Kissane S."/>
            <person name="Cuenca-Cambronero M."/>
            <person name="Asole G."/>
            <person name="Calvet F."/>
            <person name="Ruiz-Romero M."/>
            <person name="Marangio P."/>
            <person name="Guigo R."/>
            <person name="Rago D."/>
            <person name="Mirbahai L."/>
            <person name="Eastwood N."/>
            <person name="Colbourne J.K."/>
            <person name="Zhou J."/>
            <person name="Mallon E."/>
            <person name="Orsini L."/>
        </authorList>
    </citation>
    <scope>NUCLEOTIDE SEQUENCE [LARGE SCALE GENOMIC DNA]</scope>
    <source>
        <strain evidence="1">LRV0_1</strain>
    </source>
</reference>
<dbReference type="Proteomes" id="UP001234178">
    <property type="component" value="Unassembled WGS sequence"/>
</dbReference>
<organism evidence="1 2">
    <name type="scientific">Daphnia magna</name>
    <dbReference type="NCBI Taxonomy" id="35525"/>
    <lineage>
        <taxon>Eukaryota</taxon>
        <taxon>Metazoa</taxon>
        <taxon>Ecdysozoa</taxon>
        <taxon>Arthropoda</taxon>
        <taxon>Crustacea</taxon>
        <taxon>Branchiopoda</taxon>
        <taxon>Diplostraca</taxon>
        <taxon>Cladocera</taxon>
        <taxon>Anomopoda</taxon>
        <taxon>Daphniidae</taxon>
        <taxon>Daphnia</taxon>
    </lineage>
</organism>
<evidence type="ECO:0000313" key="1">
    <source>
        <dbReference type="EMBL" id="KAK4006483.1"/>
    </source>
</evidence>
<keyword evidence="2" id="KW-1185">Reference proteome</keyword>
<evidence type="ECO:0000313" key="2">
    <source>
        <dbReference type="Proteomes" id="UP001234178"/>
    </source>
</evidence>
<comment type="caution">
    <text evidence="1">The sequence shown here is derived from an EMBL/GenBank/DDBJ whole genome shotgun (WGS) entry which is preliminary data.</text>
</comment>
<protein>
    <submittedName>
        <fullName evidence="1">Uncharacterized protein</fullName>
    </submittedName>
</protein>
<sequence length="126" mass="14543">MIDRALEIKTALESLTNSERDLRRLKLEDQEWTLVVILKLGYFKDNEWDSEIKDRLLPMIKGSRITKTLSTNRRPDDSLTSAIYKKPRVTCQLEDHLAMESESGDCDILNFFKSTKKMAGVIKHGV</sequence>
<proteinExistence type="predicted"/>